<dbReference type="Gene3D" id="3.90.1300.10">
    <property type="entry name" value="Amidase signature (AS) domain"/>
    <property type="match status" value="1"/>
</dbReference>
<proteinExistence type="predicted"/>
<protein>
    <recommendedName>
        <fullName evidence="1">Amidase domain-containing protein</fullName>
    </recommendedName>
</protein>
<dbReference type="InterPro" id="IPR052096">
    <property type="entry name" value="Endocannabinoid_amidase"/>
</dbReference>
<feature type="domain" description="Amidase" evidence="1">
    <location>
        <begin position="120"/>
        <end position="588"/>
    </location>
</feature>
<comment type="caution">
    <text evidence="2">The sequence shown here is derived from an EMBL/GenBank/DDBJ whole genome shotgun (WGS) entry which is preliminary data.</text>
</comment>
<dbReference type="EMBL" id="CAXLJM020000068">
    <property type="protein sequence ID" value="CAL8122755.1"/>
    <property type="molecule type" value="Genomic_DNA"/>
</dbReference>
<evidence type="ECO:0000313" key="3">
    <source>
        <dbReference type="Proteomes" id="UP001642540"/>
    </source>
</evidence>
<dbReference type="PANTHER" id="PTHR45847">
    <property type="entry name" value="FATTY ACID AMIDE HYDROLASE"/>
    <property type="match status" value="1"/>
</dbReference>
<dbReference type="InterPro" id="IPR023631">
    <property type="entry name" value="Amidase_dom"/>
</dbReference>
<evidence type="ECO:0000259" key="1">
    <source>
        <dbReference type="Pfam" id="PF01425"/>
    </source>
</evidence>
<dbReference type="Proteomes" id="UP001642540">
    <property type="component" value="Unassembled WGS sequence"/>
</dbReference>
<accession>A0ABP1RCN1</accession>
<organism evidence="2 3">
    <name type="scientific">Orchesella dallaii</name>
    <dbReference type="NCBI Taxonomy" id="48710"/>
    <lineage>
        <taxon>Eukaryota</taxon>
        <taxon>Metazoa</taxon>
        <taxon>Ecdysozoa</taxon>
        <taxon>Arthropoda</taxon>
        <taxon>Hexapoda</taxon>
        <taxon>Collembola</taxon>
        <taxon>Entomobryomorpha</taxon>
        <taxon>Entomobryoidea</taxon>
        <taxon>Orchesellidae</taxon>
        <taxon>Orchesellinae</taxon>
        <taxon>Orchesella</taxon>
    </lineage>
</organism>
<dbReference type="PANTHER" id="PTHR45847:SF6">
    <property type="entry name" value="FATTY ACID AMIDE HYDROLASE"/>
    <property type="match status" value="1"/>
</dbReference>
<dbReference type="InterPro" id="IPR036928">
    <property type="entry name" value="AS_sf"/>
</dbReference>
<dbReference type="PIRSF" id="PIRSF001221">
    <property type="entry name" value="Amidase_fungi"/>
    <property type="match status" value="1"/>
</dbReference>
<sequence>MSLTSSSVPSSSHLETIPTAIKLVSGNVQSGCGDKVKLLVGLVAGISASYIAFQVTSCIMRNCKKKQELVKIRKSKDEERKANFQKFQFQHSEKHAEILSLSFTELQEKLQTRALTAKIVLEAYIKRALELTEELNCVTEILPESLEAAARLDNMVLLQGPLHGIPFCVNDDIDLAGSLHSFSCSTNLPSTRPSTETAVLVNILRSHGAIPFCRTSTSIICLSFGGRNPFFGEIHNPINKKLSVGGSSCGTACLVQAGAAPLGIGTDRAGGARIPAHFSGITTLKPSRQRVSRRGCVQHCVGLTSVPCIMTKRVGELMKLSRLIMEKNQQNKLDPKAVPLTWNMQVCESKQKLRIGYFTYFPAFPPLGDTEEAIKKAKLYLETCGHIVVNFDPPDDLKCQQVWNDLMKVHTQRHMIKENEKSSASNSGKKEIPLQHLWADETRRVRKAQGDSVWKRFAIDHIPGRKSSQARAIESMRATTNSDCDLWNTASLREQFVDEVLDNMNRLNVDVIICPVYGHVATTPENMVEQGLLPGVYTFVWNLLDLPAGVVKVWRESGKYLHDKFKDSVGMPIGIQIIGRPYAEEMVLRVMNELDELNDDNGNHATPLIEEIKQELMK</sequence>
<reference evidence="2 3" key="1">
    <citation type="submission" date="2024-08" db="EMBL/GenBank/DDBJ databases">
        <authorList>
            <person name="Cucini C."/>
            <person name="Frati F."/>
        </authorList>
    </citation>
    <scope>NUCLEOTIDE SEQUENCE [LARGE SCALE GENOMIC DNA]</scope>
</reference>
<name>A0ABP1RCN1_9HEXA</name>
<keyword evidence="3" id="KW-1185">Reference proteome</keyword>
<gene>
    <name evidence="2" type="ORF">ODALV1_LOCUS19938</name>
</gene>
<evidence type="ECO:0000313" key="2">
    <source>
        <dbReference type="EMBL" id="CAL8122755.1"/>
    </source>
</evidence>
<dbReference type="Pfam" id="PF01425">
    <property type="entry name" value="Amidase"/>
    <property type="match status" value="1"/>
</dbReference>
<dbReference type="SUPFAM" id="SSF75304">
    <property type="entry name" value="Amidase signature (AS) enzymes"/>
    <property type="match status" value="1"/>
</dbReference>